<dbReference type="InterPro" id="IPR015882">
    <property type="entry name" value="HEX_bac_N"/>
</dbReference>
<dbReference type="GO" id="GO:0030203">
    <property type="term" value="P:glycosaminoglycan metabolic process"/>
    <property type="evidence" value="ECO:0007669"/>
    <property type="project" value="TreeGrafter"/>
</dbReference>
<organism evidence="10 11">
    <name type="scientific">Prevotella vespertina</name>
    <dbReference type="NCBI Taxonomy" id="2608404"/>
    <lineage>
        <taxon>Bacteria</taxon>
        <taxon>Pseudomonadati</taxon>
        <taxon>Bacteroidota</taxon>
        <taxon>Bacteroidia</taxon>
        <taxon>Bacteroidales</taxon>
        <taxon>Prevotellaceae</taxon>
        <taxon>Prevotella</taxon>
    </lineage>
</organism>
<dbReference type="Gene3D" id="3.30.379.10">
    <property type="entry name" value="Chitobiase/beta-hexosaminidase domain 2-like"/>
    <property type="match status" value="1"/>
</dbReference>
<dbReference type="GO" id="GO:0005975">
    <property type="term" value="P:carbohydrate metabolic process"/>
    <property type="evidence" value="ECO:0007669"/>
    <property type="project" value="InterPro"/>
</dbReference>
<evidence type="ECO:0000256" key="2">
    <source>
        <dbReference type="ARBA" id="ARBA00006285"/>
    </source>
</evidence>
<dbReference type="AlphaFoldDB" id="A0A7C9HF85"/>
<dbReference type="InterPro" id="IPR029018">
    <property type="entry name" value="Hex-like_dom2"/>
</dbReference>
<feature type="domain" description="Glycoside hydrolase family 20 catalytic" evidence="8">
    <location>
        <begin position="159"/>
        <end position="515"/>
    </location>
</feature>
<keyword evidence="4" id="KW-0378">Hydrolase</keyword>
<evidence type="ECO:0000259" key="9">
    <source>
        <dbReference type="Pfam" id="PF02838"/>
    </source>
</evidence>
<dbReference type="PANTHER" id="PTHR22600:SF57">
    <property type="entry name" value="BETA-N-ACETYLHEXOSAMINIDASE"/>
    <property type="match status" value="1"/>
</dbReference>
<dbReference type="EMBL" id="VVIQ01000004">
    <property type="protein sequence ID" value="MUL27704.1"/>
    <property type="molecule type" value="Genomic_DNA"/>
</dbReference>
<evidence type="ECO:0000313" key="11">
    <source>
        <dbReference type="Proteomes" id="UP000482295"/>
    </source>
</evidence>
<dbReference type="EC" id="3.2.1.52" evidence="3"/>
<sequence>MQKNRFFLLLIVVTFSCAMRAQQAIGLIPQPREIVATGGTLRLPASFSIGGQQLPDTILTEAKNFAAHYQQVTNHQLKVSKNLKNPFIHLIHTTTEGAEGYQLHITQRDITIKATTTAGFFYAFQTIKKLLPPAFAARQKMEKTALTLPCMSVSDSPRFAYRGFMLDVARHFFGVSEIKRLLDLMANYKMNNFHWHLTDDQGWRIEIKKYPRLTTIGATAPGTKYSDVKLGEVRSNEPYGPFFYTQEEIREVVAYAHQRHINVIPEIDMPGHFMAAMAAYPEYSCDPAGQHSVWTEWGVSHDVLNVANPAAVDFARDILKEVCDLFPGRIVHIGGDECPDDAWRQNEECQSLYKTEGLHNYRQLQSRFIKQMADYLHSRGRTTAVWNEAITAEGTELELIKQAGVKVYCWYPAAQSARMAAEQKLDNVVTFFGPYYINRRQSTAADEPNAAGKGADSLRVTYCVKPVPEGLPVSLQTYYQGVQATFWTEHVKTVSYLEYLALPRLLAVAEAGWTPEKLKNYDSFRERVSKDAAYLSLAGFNFCRRDLLKKFVDKIPVKPLQ</sequence>
<reference evidence="10 11" key="1">
    <citation type="submission" date="2019-09" db="EMBL/GenBank/DDBJ databases">
        <title>Prevotella A2879 sp. nov., isolated from an abscess of a patient.</title>
        <authorList>
            <person name="Buhl M."/>
            <person name="Oberhettinger P."/>
        </authorList>
    </citation>
    <scope>NUCLEOTIDE SEQUENCE [LARGE SCALE GENOMIC DNA]</scope>
    <source>
        <strain evidence="10 11">A2879</strain>
    </source>
</reference>
<protein>
    <recommendedName>
        <fullName evidence="3">beta-N-acetylhexosaminidase</fullName>
        <ecNumber evidence="3">3.2.1.52</ecNumber>
    </recommendedName>
</protein>
<feature type="signal peptide" evidence="7">
    <location>
        <begin position="1"/>
        <end position="23"/>
    </location>
</feature>
<evidence type="ECO:0000256" key="6">
    <source>
        <dbReference type="PIRSR" id="PIRSR625705-1"/>
    </source>
</evidence>
<evidence type="ECO:0000313" key="10">
    <source>
        <dbReference type="EMBL" id="MUL27704.1"/>
    </source>
</evidence>
<dbReference type="Gene3D" id="3.20.20.80">
    <property type="entry name" value="Glycosidases"/>
    <property type="match status" value="1"/>
</dbReference>
<evidence type="ECO:0000256" key="4">
    <source>
        <dbReference type="ARBA" id="ARBA00022801"/>
    </source>
</evidence>
<dbReference type="GO" id="GO:0004563">
    <property type="term" value="F:beta-N-acetylhexosaminidase activity"/>
    <property type="evidence" value="ECO:0007669"/>
    <property type="project" value="UniProtKB-EC"/>
</dbReference>
<dbReference type="GO" id="GO:0016020">
    <property type="term" value="C:membrane"/>
    <property type="evidence" value="ECO:0007669"/>
    <property type="project" value="TreeGrafter"/>
</dbReference>
<dbReference type="PANTHER" id="PTHR22600">
    <property type="entry name" value="BETA-HEXOSAMINIDASE"/>
    <property type="match status" value="1"/>
</dbReference>
<dbReference type="RefSeq" id="WP_155715759.1">
    <property type="nucleotide sequence ID" value="NZ_VVIQ01000004.1"/>
</dbReference>
<feature type="active site" description="Proton donor" evidence="6">
    <location>
        <position position="337"/>
    </location>
</feature>
<name>A0A7C9HF85_9BACT</name>
<evidence type="ECO:0000256" key="5">
    <source>
        <dbReference type="ARBA" id="ARBA00023295"/>
    </source>
</evidence>
<feature type="domain" description="Beta-hexosaminidase bacterial type N-terminal" evidence="9">
    <location>
        <begin position="25"/>
        <end position="155"/>
    </location>
</feature>
<dbReference type="Pfam" id="PF00728">
    <property type="entry name" value="Glyco_hydro_20"/>
    <property type="match status" value="1"/>
</dbReference>
<gene>
    <name evidence="10" type="ORF">F0475_05160</name>
</gene>
<dbReference type="InterPro" id="IPR015883">
    <property type="entry name" value="Glyco_hydro_20_cat"/>
</dbReference>
<keyword evidence="7" id="KW-0732">Signal</keyword>
<comment type="catalytic activity">
    <reaction evidence="1">
        <text>Hydrolysis of terminal non-reducing N-acetyl-D-hexosamine residues in N-acetyl-beta-D-hexosaminides.</text>
        <dbReference type="EC" id="3.2.1.52"/>
    </reaction>
</comment>
<proteinExistence type="inferred from homology"/>
<evidence type="ECO:0000259" key="8">
    <source>
        <dbReference type="Pfam" id="PF00728"/>
    </source>
</evidence>
<comment type="similarity">
    <text evidence="2">Belongs to the glycosyl hydrolase 20 family.</text>
</comment>
<dbReference type="SUPFAM" id="SSF55545">
    <property type="entry name" value="beta-N-acetylhexosaminidase-like domain"/>
    <property type="match status" value="1"/>
</dbReference>
<dbReference type="Proteomes" id="UP000482295">
    <property type="component" value="Unassembled WGS sequence"/>
</dbReference>
<feature type="chain" id="PRO_5028804724" description="beta-N-acetylhexosaminidase" evidence="7">
    <location>
        <begin position="24"/>
        <end position="561"/>
    </location>
</feature>
<evidence type="ECO:0000256" key="7">
    <source>
        <dbReference type="SAM" id="SignalP"/>
    </source>
</evidence>
<dbReference type="CDD" id="cd06563">
    <property type="entry name" value="GH20_chitobiase-like"/>
    <property type="match status" value="1"/>
</dbReference>
<keyword evidence="5" id="KW-0326">Glycosidase</keyword>
<dbReference type="InterPro" id="IPR017853">
    <property type="entry name" value="GH"/>
</dbReference>
<dbReference type="PRINTS" id="PR00738">
    <property type="entry name" value="GLHYDRLASE20"/>
</dbReference>
<evidence type="ECO:0000256" key="3">
    <source>
        <dbReference type="ARBA" id="ARBA00012663"/>
    </source>
</evidence>
<comment type="caution">
    <text evidence="10">The sequence shown here is derived from an EMBL/GenBank/DDBJ whole genome shotgun (WGS) entry which is preliminary data.</text>
</comment>
<dbReference type="SUPFAM" id="SSF51445">
    <property type="entry name" value="(Trans)glycosidases"/>
    <property type="match status" value="1"/>
</dbReference>
<dbReference type="InterPro" id="IPR025705">
    <property type="entry name" value="Beta_hexosaminidase_sua/sub"/>
</dbReference>
<dbReference type="Pfam" id="PF02838">
    <property type="entry name" value="Glyco_hydro_20b"/>
    <property type="match status" value="1"/>
</dbReference>
<keyword evidence="11" id="KW-1185">Reference proteome</keyword>
<accession>A0A7C9HF85</accession>
<dbReference type="PROSITE" id="PS51257">
    <property type="entry name" value="PROKAR_LIPOPROTEIN"/>
    <property type="match status" value="1"/>
</dbReference>
<evidence type="ECO:0000256" key="1">
    <source>
        <dbReference type="ARBA" id="ARBA00001231"/>
    </source>
</evidence>